<feature type="compositionally biased region" description="Basic and acidic residues" evidence="1">
    <location>
        <begin position="28"/>
        <end position="43"/>
    </location>
</feature>
<gene>
    <name evidence="2" type="ORF">BC936DRAFT_140372</name>
</gene>
<dbReference type="AlphaFoldDB" id="A0A433AUF9"/>
<evidence type="ECO:0000313" key="3">
    <source>
        <dbReference type="Proteomes" id="UP000268093"/>
    </source>
</evidence>
<dbReference type="Proteomes" id="UP000268093">
    <property type="component" value="Unassembled WGS sequence"/>
</dbReference>
<feature type="compositionally biased region" description="Basic residues" evidence="1">
    <location>
        <begin position="1"/>
        <end position="15"/>
    </location>
</feature>
<name>A0A433AUF9_9FUNG</name>
<accession>A0A433AUF9</accession>
<organism evidence="2 3">
    <name type="scientific">Jimgerdemannia flammicorona</name>
    <dbReference type="NCBI Taxonomy" id="994334"/>
    <lineage>
        <taxon>Eukaryota</taxon>
        <taxon>Fungi</taxon>
        <taxon>Fungi incertae sedis</taxon>
        <taxon>Mucoromycota</taxon>
        <taxon>Mucoromycotina</taxon>
        <taxon>Endogonomycetes</taxon>
        <taxon>Endogonales</taxon>
        <taxon>Endogonaceae</taxon>
        <taxon>Jimgerdemannia</taxon>
    </lineage>
</organism>
<evidence type="ECO:0000256" key="1">
    <source>
        <dbReference type="SAM" id="MobiDB-lite"/>
    </source>
</evidence>
<comment type="caution">
    <text evidence="2">The sequence shown here is derived from an EMBL/GenBank/DDBJ whole genome shotgun (WGS) entry which is preliminary data.</text>
</comment>
<dbReference type="EMBL" id="RBNI01016907">
    <property type="protein sequence ID" value="RUP06353.1"/>
    <property type="molecule type" value="Genomic_DNA"/>
</dbReference>
<sequence length="227" mass="25789">MKHRGPRRSRGRRSSLLREGGAQEGDGSEFRMQEGNGSRERGGSIDWQASRFHTSEMLERITEEQSRVALDEGGCSVDHDRGAYQSARPLNKTTVDSFVSVKQGILSHTTFPVHIIHLLRTLHHMTGERIPIATHGSPNTRTNQRATFSSRETQMRDLPPRIPHKERSKHDMTNTYIEALMLANGGDYKLYNDVGLHARTRAGLERRQDVYLRVMNDRTKSTNGKTK</sequence>
<protein>
    <submittedName>
        <fullName evidence="2">Uncharacterized protein</fullName>
    </submittedName>
</protein>
<keyword evidence="3" id="KW-1185">Reference proteome</keyword>
<evidence type="ECO:0000313" key="2">
    <source>
        <dbReference type="EMBL" id="RUP06353.1"/>
    </source>
</evidence>
<feature type="region of interest" description="Disordered" evidence="1">
    <location>
        <begin position="1"/>
        <end position="49"/>
    </location>
</feature>
<reference evidence="2 3" key="1">
    <citation type="journal article" date="2018" name="New Phytol.">
        <title>Phylogenomics of Endogonaceae and evolution of mycorrhizas within Mucoromycota.</title>
        <authorList>
            <person name="Chang Y."/>
            <person name="Desiro A."/>
            <person name="Na H."/>
            <person name="Sandor L."/>
            <person name="Lipzen A."/>
            <person name="Clum A."/>
            <person name="Barry K."/>
            <person name="Grigoriev I.V."/>
            <person name="Martin F.M."/>
            <person name="Stajich J.E."/>
            <person name="Smith M.E."/>
            <person name="Bonito G."/>
            <person name="Spatafora J.W."/>
        </authorList>
    </citation>
    <scope>NUCLEOTIDE SEQUENCE [LARGE SCALE GENOMIC DNA]</scope>
    <source>
        <strain evidence="2 3">GMNB39</strain>
    </source>
</reference>
<proteinExistence type="predicted"/>